<dbReference type="SMART" id="SM00368">
    <property type="entry name" value="LRR_RI"/>
    <property type="match status" value="3"/>
</dbReference>
<dbReference type="InterPro" id="IPR053040">
    <property type="entry name" value="LRR-containing_protein_71"/>
</dbReference>
<dbReference type="PANTHER" id="PTHR46984:SF1">
    <property type="entry name" value="LEUCINE-RICH REPEAT-CONTAINING PROTEIN 71"/>
    <property type="match status" value="1"/>
</dbReference>
<gene>
    <name evidence="2" type="ORF">PYX00_005985</name>
</gene>
<proteinExistence type="predicted"/>
<reference evidence="2" key="1">
    <citation type="journal article" date="2024" name="Gigascience">
        <title>Chromosome-level genome of the poultry shaft louse Menopon gallinae provides insight into the host-switching and adaptive evolution of parasitic lice.</title>
        <authorList>
            <person name="Xu Y."/>
            <person name="Ma L."/>
            <person name="Liu S."/>
            <person name="Liang Y."/>
            <person name="Liu Q."/>
            <person name="He Z."/>
            <person name="Tian L."/>
            <person name="Duan Y."/>
            <person name="Cai W."/>
            <person name="Li H."/>
            <person name="Song F."/>
        </authorList>
    </citation>
    <scope>NUCLEOTIDE SEQUENCE</scope>
    <source>
        <strain evidence="2">Cailab_2023a</strain>
    </source>
</reference>
<organism evidence="2">
    <name type="scientific">Menopon gallinae</name>
    <name type="common">poultry shaft louse</name>
    <dbReference type="NCBI Taxonomy" id="328185"/>
    <lineage>
        <taxon>Eukaryota</taxon>
        <taxon>Metazoa</taxon>
        <taxon>Ecdysozoa</taxon>
        <taxon>Arthropoda</taxon>
        <taxon>Hexapoda</taxon>
        <taxon>Insecta</taxon>
        <taxon>Pterygota</taxon>
        <taxon>Neoptera</taxon>
        <taxon>Paraneoptera</taxon>
        <taxon>Psocodea</taxon>
        <taxon>Troctomorpha</taxon>
        <taxon>Phthiraptera</taxon>
        <taxon>Amblycera</taxon>
        <taxon>Menoponidae</taxon>
        <taxon>Menopon</taxon>
    </lineage>
</organism>
<dbReference type="Gene3D" id="3.80.10.10">
    <property type="entry name" value="Ribonuclease Inhibitor"/>
    <property type="match status" value="1"/>
</dbReference>
<name>A0AAW2HU57_9NEOP</name>
<dbReference type="PANTHER" id="PTHR46984">
    <property type="entry name" value="LEUCINE-RICH REPEAT-CONTAINING PROTEIN 71"/>
    <property type="match status" value="1"/>
</dbReference>
<feature type="region of interest" description="Disordered" evidence="1">
    <location>
        <begin position="1"/>
        <end position="21"/>
    </location>
</feature>
<dbReference type="Pfam" id="PF13516">
    <property type="entry name" value="LRR_6"/>
    <property type="match status" value="2"/>
</dbReference>
<dbReference type="InterPro" id="IPR032675">
    <property type="entry name" value="LRR_dom_sf"/>
</dbReference>
<dbReference type="SUPFAM" id="SSF52047">
    <property type="entry name" value="RNI-like"/>
    <property type="match status" value="1"/>
</dbReference>
<evidence type="ECO:0000256" key="1">
    <source>
        <dbReference type="SAM" id="MobiDB-lite"/>
    </source>
</evidence>
<dbReference type="AlphaFoldDB" id="A0AAW2HU57"/>
<feature type="compositionally biased region" description="Basic residues" evidence="1">
    <location>
        <begin position="10"/>
        <end position="21"/>
    </location>
</feature>
<dbReference type="EMBL" id="JARGDH010000003">
    <property type="protein sequence ID" value="KAL0273276.1"/>
    <property type="molecule type" value="Genomic_DNA"/>
</dbReference>
<feature type="region of interest" description="Disordered" evidence="1">
    <location>
        <begin position="310"/>
        <end position="353"/>
    </location>
</feature>
<protein>
    <submittedName>
        <fullName evidence="2">Uncharacterized protein</fullName>
    </submittedName>
</protein>
<dbReference type="InterPro" id="IPR001611">
    <property type="entry name" value="Leu-rich_rpt"/>
</dbReference>
<evidence type="ECO:0000313" key="2">
    <source>
        <dbReference type="EMBL" id="KAL0273276.1"/>
    </source>
</evidence>
<accession>A0AAW2HU57</accession>
<sequence>MRSPNFSVHRASKAKASPRKSRLGSAEVADFKTVLLRTCRHEDVMVIPTLQKLQGEWDRQAPEPYSQEVEHEEIFGGCAPPVPPVIQVIYEEQAPIQVICKGFYVEYALIHALFAALSSFPTITALKIEDCCISNEVVCTLAVLIPESPIVDLSLDGNVDIARDLPMLFNIGLHHLSLRRCSLTDEVMQKICKELEYNPRKTQKLLSLNLNMNCIGDEGCLALARALRSNRTLVSLSLCGNWITDEGACYLADVISKFRLTHEEIMLRRRRNFDRLLSRKTILDKALETWRTKSEIEKLKMVDRIAGKRARSMEAGQKGTLSSREKRRGMSYSEKSRSKRKSEARERATLIPEPSPTEMKDILHWVDSEVELDDHPFVAEVELDNCEYYCRGCWRLGNLNLAYNRITEHTVGRFLEAVCYQDQAFSNPRRGLLRLVIQPGNAIPRDSCPVAELNCVLQARCRKETTSEQVLDVSQQPEKRPPKK</sequence>
<comment type="caution">
    <text evidence="2">The sequence shown here is derived from an EMBL/GenBank/DDBJ whole genome shotgun (WGS) entry which is preliminary data.</text>
</comment>